<comment type="caution">
    <text evidence="10">The sequence shown here is derived from an EMBL/GenBank/DDBJ whole genome shotgun (WGS) entry which is preliminary data.</text>
</comment>
<evidence type="ECO:0000256" key="2">
    <source>
        <dbReference type="ARBA" id="ARBA00011322"/>
    </source>
</evidence>
<dbReference type="Proteomes" id="UP000290567">
    <property type="component" value="Unassembled WGS sequence"/>
</dbReference>
<evidence type="ECO:0000259" key="8">
    <source>
        <dbReference type="Pfam" id="PF00149"/>
    </source>
</evidence>
<feature type="domain" description="Nuclease SbcCD subunit D C-terminal" evidence="9">
    <location>
        <begin position="266"/>
        <end position="356"/>
    </location>
</feature>
<dbReference type="InterPro" id="IPR004843">
    <property type="entry name" value="Calcineurin-like_PHP"/>
</dbReference>
<dbReference type="NCBIfam" id="TIGR00619">
    <property type="entry name" value="sbcd"/>
    <property type="match status" value="1"/>
</dbReference>
<evidence type="ECO:0000256" key="6">
    <source>
        <dbReference type="ARBA" id="ARBA00022839"/>
    </source>
</evidence>
<gene>
    <name evidence="7 10" type="primary">sbcD</name>
    <name evidence="10" type="ORF">NRIC_19280</name>
</gene>
<evidence type="ECO:0000256" key="4">
    <source>
        <dbReference type="ARBA" id="ARBA00022722"/>
    </source>
</evidence>
<dbReference type="GO" id="GO:0008408">
    <property type="term" value="F:3'-5' exonuclease activity"/>
    <property type="evidence" value="ECO:0007669"/>
    <property type="project" value="InterPro"/>
</dbReference>
<keyword evidence="11" id="KW-1185">Reference proteome</keyword>
<dbReference type="AlphaFoldDB" id="A0A4P5P7U8"/>
<dbReference type="InterPro" id="IPR029052">
    <property type="entry name" value="Metallo-depent_PP-like"/>
</dbReference>
<dbReference type="Pfam" id="PF00149">
    <property type="entry name" value="Metallophos"/>
    <property type="match status" value="1"/>
</dbReference>
<dbReference type="SUPFAM" id="SSF56300">
    <property type="entry name" value="Metallo-dependent phosphatases"/>
    <property type="match status" value="1"/>
</dbReference>
<dbReference type="InterPro" id="IPR026843">
    <property type="entry name" value="SbcD_C"/>
</dbReference>
<dbReference type="GO" id="GO:0004519">
    <property type="term" value="F:endonuclease activity"/>
    <property type="evidence" value="ECO:0007669"/>
    <property type="project" value="UniProtKB-KW"/>
</dbReference>
<evidence type="ECO:0000256" key="5">
    <source>
        <dbReference type="ARBA" id="ARBA00022801"/>
    </source>
</evidence>
<dbReference type="EMBL" id="BJCC01000014">
    <property type="protein sequence ID" value="GCF94037.1"/>
    <property type="molecule type" value="Genomic_DNA"/>
</dbReference>
<keyword evidence="7" id="KW-0235">DNA replication</keyword>
<comment type="similarity">
    <text evidence="1 7">Belongs to the SbcD family.</text>
</comment>
<dbReference type="CDD" id="cd00840">
    <property type="entry name" value="MPP_Mre11_N"/>
    <property type="match status" value="1"/>
</dbReference>
<keyword evidence="5 7" id="KW-0378">Hydrolase</keyword>
<dbReference type="InterPro" id="IPR004593">
    <property type="entry name" value="SbcD"/>
</dbReference>
<organism evidence="10 11">
    <name type="scientific">Enterococcus florum</name>
    <dbReference type="NCBI Taxonomy" id="2480627"/>
    <lineage>
        <taxon>Bacteria</taxon>
        <taxon>Bacillati</taxon>
        <taxon>Bacillota</taxon>
        <taxon>Bacilli</taxon>
        <taxon>Lactobacillales</taxon>
        <taxon>Enterococcaceae</taxon>
        <taxon>Enterococcus</taxon>
    </lineage>
</organism>
<reference evidence="11" key="1">
    <citation type="submission" date="2019-02" db="EMBL/GenBank/DDBJ databases">
        <title>Draft genome sequence of Enterococcus sp. Gos25-1.</title>
        <authorList>
            <person name="Tanaka N."/>
            <person name="Shiwa Y."/>
            <person name="Fujita N."/>
        </authorList>
    </citation>
    <scope>NUCLEOTIDE SEQUENCE [LARGE SCALE GENOMIC DNA]</scope>
    <source>
        <strain evidence="11">Gos25-1</strain>
    </source>
</reference>
<dbReference type="PANTHER" id="PTHR30337:SF0">
    <property type="entry name" value="NUCLEASE SBCCD SUBUNIT D"/>
    <property type="match status" value="1"/>
</dbReference>
<dbReference type="GO" id="GO:0006310">
    <property type="term" value="P:DNA recombination"/>
    <property type="evidence" value="ECO:0007669"/>
    <property type="project" value="UniProtKB-KW"/>
</dbReference>
<evidence type="ECO:0000256" key="1">
    <source>
        <dbReference type="ARBA" id="ARBA00010555"/>
    </source>
</evidence>
<evidence type="ECO:0000256" key="3">
    <source>
        <dbReference type="ARBA" id="ARBA00013365"/>
    </source>
</evidence>
<comment type="subunit">
    <text evidence="2 7">Heterodimer of SbcC and SbcD.</text>
</comment>
<protein>
    <recommendedName>
        <fullName evidence="3 7">Nuclease SbcCD subunit D</fullName>
    </recommendedName>
</protein>
<feature type="domain" description="Calcineurin-like phosphoesterase" evidence="8">
    <location>
        <begin position="8"/>
        <end position="219"/>
    </location>
</feature>
<keyword evidence="6 7" id="KW-0269">Exonuclease</keyword>
<dbReference type="Gene3D" id="3.60.21.10">
    <property type="match status" value="1"/>
</dbReference>
<dbReference type="InterPro" id="IPR041796">
    <property type="entry name" value="Mre11_N"/>
</dbReference>
<comment type="function">
    <text evidence="7">SbcCD cleaves DNA hairpin structures. These structures can inhibit DNA replication and are intermediates in certain DNA recombination reactions. The complex acts as a 3'-&gt;5' double strand exonuclease that can open hairpins. It also has a 5' single-strand endonuclease activity.</text>
</comment>
<dbReference type="PANTHER" id="PTHR30337">
    <property type="entry name" value="COMPONENT OF ATP-DEPENDENT DSDNA EXONUCLEASE"/>
    <property type="match status" value="1"/>
</dbReference>
<dbReference type="InterPro" id="IPR050535">
    <property type="entry name" value="DNA_Repair-Maintenance_Comp"/>
</dbReference>
<dbReference type="GO" id="GO:0006260">
    <property type="term" value="P:DNA replication"/>
    <property type="evidence" value="ECO:0007669"/>
    <property type="project" value="UniProtKB-KW"/>
</dbReference>
<proteinExistence type="inferred from homology"/>
<evidence type="ECO:0000256" key="7">
    <source>
        <dbReference type="RuleBase" id="RU363069"/>
    </source>
</evidence>
<name>A0A4P5P7U8_9ENTE</name>
<keyword evidence="4 7" id="KW-0540">Nuclease</keyword>
<accession>A0A4P5P7U8</accession>
<dbReference type="Pfam" id="PF12320">
    <property type="entry name" value="SbcD_C"/>
    <property type="match status" value="1"/>
</dbReference>
<keyword evidence="7" id="KW-0255">Endonuclease</keyword>
<sequence>MEEEDRVKFLHTADWHIGKKLAGYDLLEDQKAVLKQIIEIAKNEEVDAIVIAGDIYDRSVPSEESVRLVNQTIAQINLTEKFPLLVISGNHDSKTRLATGAPWFSRSDYFLHTRLEEAFTPIVIKDTAFFLLPYFEPVDARIYFDDPDIRTIQQAMPRVLEKMKDHFLQNQRHVLVSHFFVAGSMKTDSETKLEVGGLDGINGQLLKDFDYVALGHLHGKNALNLPNARYSGSPIKYSLSEKNQEKGVWIVETAEETTFQFISVSPFRDVRELQAEFSQLLDPGFYRQQNREDYLSILLEDRQVIPNMMNQLRQIYPRILQVERINGREGNRRKSWKAQEIKRKSPIDLIHEFYRAINDESVTVHQQKWIEETMHDLMKKGGDLR</sequence>
<keyword evidence="7" id="KW-0233">DNA recombination</keyword>
<evidence type="ECO:0000313" key="10">
    <source>
        <dbReference type="EMBL" id="GCF94037.1"/>
    </source>
</evidence>
<evidence type="ECO:0000313" key="11">
    <source>
        <dbReference type="Proteomes" id="UP000290567"/>
    </source>
</evidence>
<evidence type="ECO:0000259" key="9">
    <source>
        <dbReference type="Pfam" id="PF12320"/>
    </source>
</evidence>